<comment type="cofactor">
    <cofactor evidence="1">
        <name>Mg(2+)</name>
        <dbReference type="ChEBI" id="CHEBI:18420"/>
    </cofactor>
</comment>
<evidence type="ECO:0000313" key="7">
    <source>
        <dbReference type="Proteomes" id="UP000179467"/>
    </source>
</evidence>
<protein>
    <submittedName>
        <fullName evidence="6">Gamma-glutamylputrescine synthetase PuuA</fullName>
        <ecNumber evidence="6">6.3.1.11</ecNumber>
    </submittedName>
</protein>
<dbReference type="InterPro" id="IPR014746">
    <property type="entry name" value="Gln_synth/guanido_kin_cat_dom"/>
</dbReference>
<dbReference type="GO" id="GO:0006542">
    <property type="term" value="P:glutamine biosynthetic process"/>
    <property type="evidence" value="ECO:0007669"/>
    <property type="project" value="InterPro"/>
</dbReference>
<reference evidence="6 7" key="1">
    <citation type="submission" date="2016-09" db="EMBL/GenBank/DDBJ databases">
        <title>Metabolic pathway, cell adaptation mechanisms and a novel monoxygenase revealed through proteogenomic-transcription analysis of a Sphingomonas haloaromaticamans strain degrading the fungicide ortho-phenylphenol.</title>
        <authorList>
            <person name="Perruchon C."/>
            <person name="Papadopoulou E.S."/>
            <person name="Rousidou C."/>
            <person name="Vasileiadis S."/>
            <person name="Tanou G."/>
            <person name="Amoutzias G."/>
            <person name="Molassiotis A."/>
            <person name="Karpouzas D.G."/>
        </authorList>
    </citation>
    <scope>NUCLEOTIDE SEQUENCE [LARGE SCALE GENOMIC DNA]</scope>
    <source>
        <strain evidence="6 7">P3</strain>
    </source>
</reference>
<dbReference type="SUPFAM" id="SSF54368">
    <property type="entry name" value="Glutamine synthetase, N-terminal domain"/>
    <property type="match status" value="1"/>
</dbReference>
<dbReference type="InterPro" id="IPR008146">
    <property type="entry name" value="Gln_synth_cat_dom"/>
</dbReference>
<proteinExistence type="inferred from homology"/>
<evidence type="ECO:0000256" key="3">
    <source>
        <dbReference type="PROSITE-ProRule" id="PRU01331"/>
    </source>
</evidence>
<dbReference type="Proteomes" id="UP000179467">
    <property type="component" value="Unassembled WGS sequence"/>
</dbReference>
<dbReference type="PROSITE" id="PS51987">
    <property type="entry name" value="GS_CATALYTIC"/>
    <property type="match status" value="1"/>
</dbReference>
<dbReference type="OrthoDB" id="9807095at2"/>
<dbReference type="GO" id="GO:0034024">
    <property type="term" value="F:glutamate-putrescine ligase activity"/>
    <property type="evidence" value="ECO:0007669"/>
    <property type="project" value="UniProtKB-EC"/>
</dbReference>
<keyword evidence="2 6" id="KW-0436">Ligase</keyword>
<dbReference type="SMART" id="SM01230">
    <property type="entry name" value="Gln-synt_C"/>
    <property type="match status" value="1"/>
</dbReference>
<evidence type="ECO:0000256" key="1">
    <source>
        <dbReference type="ARBA" id="ARBA00001946"/>
    </source>
</evidence>
<dbReference type="AlphaFoldDB" id="A0A1S1H9I3"/>
<dbReference type="GO" id="GO:0006598">
    <property type="term" value="P:polyamine catabolic process"/>
    <property type="evidence" value="ECO:0007669"/>
    <property type="project" value="TreeGrafter"/>
</dbReference>
<accession>A0A1S1H9I3</accession>
<dbReference type="EMBL" id="MIPT01000001">
    <property type="protein sequence ID" value="OHT18101.1"/>
    <property type="molecule type" value="Genomic_DNA"/>
</dbReference>
<sequence length="460" mass="49253">MNRPPPAGFVADPAELAAFLAAHPQVALFEILYTGLSGVPRGKRVRRHEMAPVYDYGRFLPGSIQVVDITGRDCEETGLVWEDGDADRRARPVPGGIVPAPWLGADVAQVTCSLHELDGTVCALDPRAILQRVIDRFAADGLTPVVACELEFYLIDGRRGRDGAIRLPRGAGMGVEVYGLPQLEEASPFLRDLWAACDAQGIPLEGAISECAPGQLELTLRHRADALRAADDAVAYKRAAKGVARAHGCDATFMAKPWADRAGSGLHLHLSIADAAGTNLFAADDPAGTPMLRHAIGGMLALMAESVAILAPNANSYRRFRPNSYAPTAPNWGINNRTVALRVPAGPAPTRHIEHRVAGADANPYLAVAALLAAAHHGISQGIDPGPPVTGDGYAAAAGAGSRLPGDWFDALRLFDRSAILRDYLGDRTVDMFATVKRTEQERFHEHVTALDYDWYLHNA</sequence>
<dbReference type="GO" id="GO:0004356">
    <property type="term" value="F:glutamine synthetase activity"/>
    <property type="evidence" value="ECO:0007669"/>
    <property type="project" value="InterPro"/>
</dbReference>
<dbReference type="EC" id="6.3.1.11" evidence="6"/>
<dbReference type="SUPFAM" id="SSF55931">
    <property type="entry name" value="Glutamine synthetase/guanido kinase"/>
    <property type="match status" value="1"/>
</dbReference>
<evidence type="ECO:0000259" key="5">
    <source>
        <dbReference type="PROSITE" id="PS51987"/>
    </source>
</evidence>
<dbReference type="Gene3D" id="3.30.590.10">
    <property type="entry name" value="Glutamine synthetase/guanido kinase, catalytic domain"/>
    <property type="match status" value="1"/>
</dbReference>
<evidence type="ECO:0000256" key="2">
    <source>
        <dbReference type="ARBA" id="ARBA00022598"/>
    </source>
</evidence>
<dbReference type="Pfam" id="PF00120">
    <property type="entry name" value="Gln-synt_C"/>
    <property type="match status" value="1"/>
</dbReference>
<dbReference type="PANTHER" id="PTHR43785:SF12">
    <property type="entry name" value="TYPE-1 GLUTAMINE SYNTHETASE 2"/>
    <property type="match status" value="1"/>
</dbReference>
<dbReference type="RefSeq" id="WP_070931627.1">
    <property type="nucleotide sequence ID" value="NZ_MIPT01000001.1"/>
</dbReference>
<gene>
    <name evidence="6" type="primary">puuA_1</name>
    <name evidence="6" type="ORF">BHE75_00070</name>
</gene>
<evidence type="ECO:0000256" key="4">
    <source>
        <dbReference type="RuleBase" id="RU000384"/>
    </source>
</evidence>
<organism evidence="6 7">
    <name type="scientific">Edaphosphingomonas haloaromaticamans</name>
    <dbReference type="NCBI Taxonomy" id="653954"/>
    <lineage>
        <taxon>Bacteria</taxon>
        <taxon>Pseudomonadati</taxon>
        <taxon>Pseudomonadota</taxon>
        <taxon>Alphaproteobacteria</taxon>
        <taxon>Sphingomonadales</taxon>
        <taxon>Rhizorhabdaceae</taxon>
        <taxon>Edaphosphingomonas</taxon>
    </lineage>
</organism>
<keyword evidence="7" id="KW-1185">Reference proteome</keyword>
<feature type="domain" description="GS catalytic" evidence="5">
    <location>
        <begin position="126"/>
        <end position="460"/>
    </location>
</feature>
<dbReference type="PANTHER" id="PTHR43785">
    <property type="entry name" value="GAMMA-GLUTAMYLPUTRESCINE SYNTHETASE"/>
    <property type="match status" value="1"/>
</dbReference>
<name>A0A1S1H9I3_9SPHN</name>
<evidence type="ECO:0000313" key="6">
    <source>
        <dbReference type="EMBL" id="OHT18101.1"/>
    </source>
</evidence>
<dbReference type="InterPro" id="IPR036651">
    <property type="entry name" value="Gln_synt_N_sf"/>
</dbReference>
<comment type="caution">
    <text evidence="6">The sequence shown here is derived from an EMBL/GenBank/DDBJ whole genome shotgun (WGS) entry which is preliminary data.</text>
</comment>
<comment type="similarity">
    <text evidence="3 4">Belongs to the glutamine synthetase family.</text>
</comment>